<gene>
    <name evidence="1" type="ORF">K8V47_02455</name>
</gene>
<comment type="caution">
    <text evidence="1">The sequence shown here is derived from an EMBL/GenBank/DDBJ whole genome shotgun (WGS) entry which is preliminary data.</text>
</comment>
<reference evidence="1" key="2">
    <citation type="submission" date="2021-09" db="EMBL/GenBank/DDBJ databases">
        <authorList>
            <person name="Gilroy R."/>
        </authorList>
    </citation>
    <scope>NUCLEOTIDE SEQUENCE</scope>
    <source>
        <strain evidence="1">4100</strain>
    </source>
</reference>
<dbReference type="InterPro" id="IPR000326">
    <property type="entry name" value="PAP2/HPO"/>
</dbReference>
<organism evidence="1 2">
    <name type="scientific">Candidatus Amulumruptor caecigallinarius</name>
    <dbReference type="NCBI Taxonomy" id="2109911"/>
    <lineage>
        <taxon>Bacteria</taxon>
        <taxon>Pseudomonadati</taxon>
        <taxon>Bacteroidota</taxon>
        <taxon>Bacteroidia</taxon>
        <taxon>Bacteroidales</taxon>
        <taxon>Muribaculaceae</taxon>
        <taxon>Candidatus Amulumruptor</taxon>
    </lineage>
</organism>
<reference evidence="1" key="1">
    <citation type="journal article" date="2021" name="PeerJ">
        <title>Extensive microbial diversity within the chicken gut microbiome revealed by metagenomics and culture.</title>
        <authorList>
            <person name="Gilroy R."/>
            <person name="Ravi A."/>
            <person name="Getino M."/>
            <person name="Pursley I."/>
            <person name="Horton D.L."/>
            <person name="Alikhan N.F."/>
            <person name="Baker D."/>
            <person name="Gharbi K."/>
            <person name="Hall N."/>
            <person name="Watson M."/>
            <person name="Adriaenssens E.M."/>
            <person name="Foster-Nyarko E."/>
            <person name="Jarju S."/>
            <person name="Secka A."/>
            <person name="Antonio M."/>
            <person name="Oren A."/>
            <person name="Chaudhuri R.R."/>
            <person name="La Ragione R."/>
            <person name="Hildebrand F."/>
            <person name="Pallen M.J."/>
        </authorList>
    </citation>
    <scope>NUCLEOTIDE SEQUENCE</scope>
    <source>
        <strain evidence="1">4100</strain>
    </source>
</reference>
<evidence type="ECO:0000313" key="2">
    <source>
        <dbReference type="Proteomes" id="UP000711407"/>
    </source>
</evidence>
<dbReference type="EMBL" id="DYXT01000017">
    <property type="protein sequence ID" value="HJE38610.1"/>
    <property type="molecule type" value="Genomic_DNA"/>
</dbReference>
<sequence>MITATIDFLQQLLAMDDRVFLLFNGLNSSYFDALMMMLTGKFIWVPLYVSIAVALFMSRRPAAALLLIVGVGVVIALTDYSISACIRPYFSRLRPSNPDNPVSVLGHVVDGYRGGDYGFPSCHAANSFAFAVFISLVARHRLFSWFIFIWAVIHSYTRLYLGVHYPGDLIVGMLYGSFVAWMLYMLVKRLLLRKQLFAYPDIRYSSWMRMPWSWPVVTGSATVVVAAIVAVFV</sequence>
<dbReference type="SUPFAM" id="SSF48317">
    <property type="entry name" value="Acid phosphatase/Vanadium-dependent haloperoxidase"/>
    <property type="match status" value="1"/>
</dbReference>
<dbReference type="PANTHER" id="PTHR14969">
    <property type="entry name" value="SPHINGOSINE-1-PHOSPHATE PHOSPHOHYDROLASE"/>
    <property type="match status" value="1"/>
</dbReference>
<proteinExistence type="predicted"/>
<accession>A0A4Q0UBG3</accession>
<dbReference type="Gene3D" id="1.20.144.10">
    <property type="entry name" value="Phosphatidic acid phosphatase type 2/haloperoxidase"/>
    <property type="match status" value="1"/>
</dbReference>
<protein>
    <submittedName>
        <fullName evidence="1">Phosphatase PAP2 family protein</fullName>
    </submittedName>
</protein>
<dbReference type="Pfam" id="PF01569">
    <property type="entry name" value="PAP2"/>
    <property type="match status" value="1"/>
</dbReference>
<name>A0A4Q0UBG3_9BACT</name>
<evidence type="ECO:0000313" key="1">
    <source>
        <dbReference type="EMBL" id="HJE38610.1"/>
    </source>
</evidence>
<dbReference type="Proteomes" id="UP000711407">
    <property type="component" value="Unassembled WGS sequence"/>
</dbReference>
<dbReference type="SMART" id="SM00014">
    <property type="entry name" value="acidPPc"/>
    <property type="match status" value="1"/>
</dbReference>
<dbReference type="PANTHER" id="PTHR14969:SF13">
    <property type="entry name" value="AT30094P"/>
    <property type="match status" value="1"/>
</dbReference>
<dbReference type="AlphaFoldDB" id="A0A4Q0UBG3"/>
<dbReference type="InterPro" id="IPR036938">
    <property type="entry name" value="PAP2/HPO_sf"/>
</dbReference>